<proteinExistence type="predicted"/>
<evidence type="ECO:0000313" key="2">
    <source>
        <dbReference type="EMBL" id="KML39677.1"/>
    </source>
</evidence>
<dbReference type="AlphaFoldDB" id="A0A0J5VNW6"/>
<gene>
    <name evidence="2" type="ORF">VL15_38410</name>
</gene>
<sequence>MGRIEIQEEMDELDAVIQSKRIDEMSFGAVIDEDRIRVQNAFPSQHNSLNFAHREVVDINGKAFVRGVGESGGFRDKHFKVDKESGGVFERLAAKDDLLAVKKHIEKGRLADREHINSLVNYDPNLSEVLFLPIGDYFSAISAAYIDFSSGFEANDICGVNDYLRENMGDIISLFEKIGEKPVLCIFNNERNEREVRQIFLDSSLGVPFVEALDVAEVGLNRYTTSRSAEHSIREYPENSLAPSDWSGSNVADDDGQLSDSNTENLVQAMAAASPGVATTTSAPEEKKMQYPTLTTNSH</sequence>
<reference evidence="2 3" key="1">
    <citation type="submission" date="2015-05" db="EMBL/GenBank/DDBJ databases">
        <title>Draft genome of Burkholderia cepacia LK29.</title>
        <authorList>
            <person name="Chan X.Y."/>
        </authorList>
    </citation>
    <scope>NUCLEOTIDE SEQUENCE [LARGE SCALE GENOMIC DNA]</scope>
    <source>
        <strain evidence="2 3">LK29</strain>
    </source>
</reference>
<organism evidence="2 3">
    <name type="scientific">Burkholderia cepacia</name>
    <name type="common">Pseudomonas cepacia</name>
    <dbReference type="NCBI Taxonomy" id="292"/>
    <lineage>
        <taxon>Bacteria</taxon>
        <taxon>Pseudomonadati</taxon>
        <taxon>Pseudomonadota</taxon>
        <taxon>Betaproteobacteria</taxon>
        <taxon>Burkholderiales</taxon>
        <taxon>Burkholderiaceae</taxon>
        <taxon>Burkholderia</taxon>
        <taxon>Burkholderia cepacia complex</taxon>
    </lineage>
</organism>
<dbReference type="Proteomes" id="UP000036338">
    <property type="component" value="Unassembled WGS sequence"/>
</dbReference>
<accession>A0A0J5VNW6</accession>
<feature type="region of interest" description="Disordered" evidence="1">
    <location>
        <begin position="229"/>
        <end position="299"/>
    </location>
</feature>
<dbReference type="PATRIC" id="fig|292.27.peg.1015"/>
<evidence type="ECO:0000256" key="1">
    <source>
        <dbReference type="SAM" id="MobiDB-lite"/>
    </source>
</evidence>
<comment type="caution">
    <text evidence="2">The sequence shown here is derived from an EMBL/GenBank/DDBJ whole genome shotgun (WGS) entry which is preliminary data.</text>
</comment>
<evidence type="ECO:0000313" key="3">
    <source>
        <dbReference type="Proteomes" id="UP000036338"/>
    </source>
</evidence>
<protein>
    <submittedName>
        <fullName evidence="2">Uncharacterized protein</fullName>
    </submittedName>
</protein>
<dbReference type="EMBL" id="LDWR01000125">
    <property type="protein sequence ID" value="KML39677.1"/>
    <property type="molecule type" value="Genomic_DNA"/>
</dbReference>
<name>A0A0J5VNW6_BURCE</name>